<evidence type="ECO:0000259" key="2">
    <source>
        <dbReference type="Pfam" id="PF02657"/>
    </source>
</evidence>
<gene>
    <name evidence="3" type="ordered locus">Astex_0623</name>
</gene>
<dbReference type="EMBL" id="CP002395">
    <property type="protein sequence ID" value="ADU12310.1"/>
    <property type="molecule type" value="Genomic_DNA"/>
</dbReference>
<evidence type="ECO:0000313" key="4">
    <source>
        <dbReference type="Proteomes" id="UP000001492"/>
    </source>
</evidence>
<evidence type="ECO:0000313" key="3">
    <source>
        <dbReference type="EMBL" id="ADU12310.1"/>
    </source>
</evidence>
<protein>
    <submittedName>
        <fullName evidence="3">Fe-S metabolism associated SufE</fullName>
    </submittedName>
</protein>
<organism evidence="3 4">
    <name type="scientific">Asticcacaulis excentricus (strain ATCC 15261 / DSM 4724 / KCTC 12464 / NCIMB 9791 / VKM B-1370 / CB 48)</name>
    <dbReference type="NCBI Taxonomy" id="573065"/>
    <lineage>
        <taxon>Bacteria</taxon>
        <taxon>Pseudomonadati</taxon>
        <taxon>Pseudomonadota</taxon>
        <taxon>Alphaproteobacteria</taxon>
        <taxon>Caulobacterales</taxon>
        <taxon>Caulobacteraceae</taxon>
        <taxon>Asticcacaulis</taxon>
    </lineage>
</organism>
<dbReference type="PANTHER" id="PTHR43597">
    <property type="entry name" value="SULFUR ACCEPTOR PROTEIN CSDE"/>
    <property type="match status" value="1"/>
</dbReference>
<dbReference type="Gene3D" id="3.90.1010.10">
    <property type="match status" value="1"/>
</dbReference>
<proteinExistence type="inferred from homology"/>
<dbReference type="eggNOG" id="COG2166">
    <property type="taxonomic scope" value="Bacteria"/>
</dbReference>
<reference evidence="4" key="1">
    <citation type="submission" date="2010-12" db="EMBL/GenBank/DDBJ databases">
        <title>Complete sequence of chromosome 1 of Asticcacaulis excentricus CB 48.</title>
        <authorList>
            <consortium name="US DOE Joint Genome Institute"/>
            <person name="Lucas S."/>
            <person name="Copeland A."/>
            <person name="Lapidus A."/>
            <person name="Cheng J.-F."/>
            <person name="Bruce D."/>
            <person name="Goodwin L."/>
            <person name="Pitluck S."/>
            <person name="Teshima H."/>
            <person name="Davenport K."/>
            <person name="Detter J.C."/>
            <person name="Han C."/>
            <person name="Tapia R."/>
            <person name="Land M."/>
            <person name="Hauser L."/>
            <person name="Jeffries C."/>
            <person name="Kyrpides N."/>
            <person name="Ivanova N."/>
            <person name="Ovchinnikova G."/>
            <person name="Brun Y.V."/>
            <person name="Woyke T."/>
        </authorList>
    </citation>
    <scope>NUCLEOTIDE SEQUENCE [LARGE SCALE GENOMIC DNA]</scope>
    <source>
        <strain evidence="4">ATCC 15261 / DSM 4724 / KCTC 12464 / NCIMB 9791 / VKM B-1370 / CB 48</strain>
    </source>
</reference>
<name>E8RRB9_ASTEC</name>
<dbReference type="SUPFAM" id="SSF82649">
    <property type="entry name" value="SufE/NifU"/>
    <property type="match status" value="1"/>
</dbReference>
<sequence length="149" mass="17066">MNRNRLTRYSDAMTDTFDARLSDLLEEFDLFDDWEDRYRYIIDLGKTLVPLSEAERNEVTRVRGCASQVWLMMDETGDGILRFRGDSDAHIVKGLIAILVRLLNGLPRAEVRNFSIRETLTRLGLDEALSSQRTNGLISMVERLKQAAA</sequence>
<dbReference type="Pfam" id="PF02657">
    <property type="entry name" value="SufE"/>
    <property type="match status" value="1"/>
</dbReference>
<keyword evidence="4" id="KW-1185">Reference proteome</keyword>
<dbReference type="KEGG" id="aex:Astex_0623"/>
<dbReference type="PANTHER" id="PTHR43597:SF5">
    <property type="entry name" value="SUFE-LIKE PROTEIN 2, CHLOROPLASTIC"/>
    <property type="match status" value="1"/>
</dbReference>
<feature type="domain" description="Fe-S metabolism associated" evidence="2">
    <location>
        <begin position="26"/>
        <end position="146"/>
    </location>
</feature>
<dbReference type="Proteomes" id="UP000001492">
    <property type="component" value="Chromosome 1"/>
</dbReference>
<evidence type="ECO:0000256" key="1">
    <source>
        <dbReference type="ARBA" id="ARBA00010282"/>
    </source>
</evidence>
<comment type="similarity">
    <text evidence="1">Belongs to the SufE family.</text>
</comment>
<dbReference type="InterPro" id="IPR003808">
    <property type="entry name" value="Fe-S_metab-assoc_dom"/>
</dbReference>
<accession>E8RRB9</accession>
<dbReference type="STRING" id="573065.Astex_0623"/>
<dbReference type="AlphaFoldDB" id="E8RRB9"/>
<dbReference type="HOGENOM" id="CLU_124502_0_0_5"/>